<evidence type="ECO:0000313" key="2">
    <source>
        <dbReference type="EMBL" id="GHA90345.1"/>
    </source>
</evidence>
<reference evidence="2" key="2">
    <citation type="submission" date="2020-09" db="EMBL/GenBank/DDBJ databases">
        <authorList>
            <person name="Sun Q."/>
            <person name="Kim S."/>
        </authorList>
    </citation>
    <scope>NUCLEOTIDE SEQUENCE</scope>
    <source>
        <strain evidence="2">KCTC 23077</strain>
    </source>
</reference>
<keyword evidence="3" id="KW-1185">Reference proteome</keyword>
<name>A0A918T4W4_9GAMM</name>
<proteinExistence type="predicted"/>
<protein>
    <submittedName>
        <fullName evidence="2">Uncharacterized protein</fullName>
    </submittedName>
</protein>
<organism evidence="2 3">
    <name type="scientific">Cognatilysobacter bugurensis</name>
    <dbReference type="NCBI Taxonomy" id="543356"/>
    <lineage>
        <taxon>Bacteria</taxon>
        <taxon>Pseudomonadati</taxon>
        <taxon>Pseudomonadota</taxon>
        <taxon>Gammaproteobacteria</taxon>
        <taxon>Lysobacterales</taxon>
        <taxon>Lysobacteraceae</taxon>
        <taxon>Cognatilysobacter</taxon>
    </lineage>
</organism>
<accession>A0A918T4W4</accession>
<gene>
    <name evidence="2" type="ORF">GCM10007067_30180</name>
</gene>
<evidence type="ECO:0000256" key="1">
    <source>
        <dbReference type="SAM" id="MobiDB-lite"/>
    </source>
</evidence>
<sequence>MGGFKAEAREQRELAGGRSEGRRRRSDPRAAAPRRALAHERVEQLQARGVHSCHLVADERKRLGIVQVRHQRVLEFANTFDAEVGL</sequence>
<reference evidence="2" key="1">
    <citation type="journal article" date="2014" name="Int. J. Syst. Evol. Microbiol.">
        <title>Complete genome sequence of Corynebacterium casei LMG S-19264T (=DSM 44701T), isolated from a smear-ripened cheese.</title>
        <authorList>
            <consortium name="US DOE Joint Genome Institute (JGI-PGF)"/>
            <person name="Walter F."/>
            <person name="Albersmeier A."/>
            <person name="Kalinowski J."/>
            <person name="Ruckert C."/>
        </authorList>
    </citation>
    <scope>NUCLEOTIDE SEQUENCE</scope>
    <source>
        <strain evidence="2">KCTC 23077</strain>
    </source>
</reference>
<comment type="caution">
    <text evidence="2">The sequence shown here is derived from an EMBL/GenBank/DDBJ whole genome shotgun (WGS) entry which is preliminary data.</text>
</comment>
<feature type="region of interest" description="Disordered" evidence="1">
    <location>
        <begin position="1"/>
        <end position="37"/>
    </location>
</feature>
<feature type="compositionally biased region" description="Basic and acidic residues" evidence="1">
    <location>
        <begin position="1"/>
        <end position="15"/>
    </location>
</feature>
<evidence type="ECO:0000313" key="3">
    <source>
        <dbReference type="Proteomes" id="UP000646426"/>
    </source>
</evidence>
<dbReference type="AlphaFoldDB" id="A0A918T4W4"/>
<dbReference type="Proteomes" id="UP000646426">
    <property type="component" value="Unassembled WGS sequence"/>
</dbReference>
<dbReference type="EMBL" id="BMYD01000008">
    <property type="protein sequence ID" value="GHA90345.1"/>
    <property type="molecule type" value="Genomic_DNA"/>
</dbReference>